<dbReference type="Proteomes" id="UP000186817">
    <property type="component" value="Unassembled WGS sequence"/>
</dbReference>
<proteinExistence type="predicted"/>
<name>A0A1Q9BXP7_SYMMI</name>
<dbReference type="Pfam" id="PF00024">
    <property type="entry name" value="PAN_1"/>
    <property type="match status" value="1"/>
</dbReference>
<comment type="caution">
    <text evidence="5">The sequence shown here is derived from an EMBL/GenBank/DDBJ whole genome shotgun (WGS) entry which is preliminary data.</text>
</comment>
<keyword evidence="2" id="KW-1015">Disulfide bond</keyword>
<accession>A0A1Q9BXP7</accession>
<reference evidence="5 6" key="1">
    <citation type="submission" date="2016-02" db="EMBL/GenBank/DDBJ databases">
        <title>Genome analysis of coral dinoflagellate symbionts highlights evolutionary adaptations to a symbiotic lifestyle.</title>
        <authorList>
            <person name="Aranda M."/>
            <person name="Li Y."/>
            <person name="Liew Y.J."/>
            <person name="Baumgarten S."/>
            <person name="Simakov O."/>
            <person name="Wilson M."/>
            <person name="Piel J."/>
            <person name="Ashoor H."/>
            <person name="Bougouffa S."/>
            <person name="Bajic V.B."/>
            <person name="Ryu T."/>
            <person name="Ravasi T."/>
            <person name="Bayer T."/>
            <person name="Micklem G."/>
            <person name="Kim H."/>
            <person name="Bhak J."/>
            <person name="Lajeunesse T.C."/>
            <person name="Voolstra C.R."/>
        </authorList>
    </citation>
    <scope>NUCLEOTIDE SEQUENCE [LARGE SCALE GENOMIC DNA]</scope>
    <source>
        <strain evidence="5 6">CCMP2467</strain>
    </source>
</reference>
<organism evidence="5 6">
    <name type="scientific">Symbiodinium microadriaticum</name>
    <name type="common">Dinoflagellate</name>
    <name type="synonym">Zooxanthella microadriatica</name>
    <dbReference type="NCBI Taxonomy" id="2951"/>
    <lineage>
        <taxon>Eukaryota</taxon>
        <taxon>Sar</taxon>
        <taxon>Alveolata</taxon>
        <taxon>Dinophyceae</taxon>
        <taxon>Suessiales</taxon>
        <taxon>Symbiodiniaceae</taxon>
        <taxon>Symbiodinium</taxon>
    </lineage>
</organism>
<protein>
    <recommendedName>
        <fullName evidence="4">Apple domain-containing protein</fullName>
    </recommendedName>
</protein>
<dbReference type="InterPro" id="IPR000177">
    <property type="entry name" value="Apple"/>
</dbReference>
<keyword evidence="1" id="KW-0677">Repeat</keyword>
<feature type="region of interest" description="Disordered" evidence="3">
    <location>
        <begin position="935"/>
        <end position="957"/>
    </location>
</feature>
<evidence type="ECO:0000256" key="3">
    <source>
        <dbReference type="SAM" id="MobiDB-lite"/>
    </source>
</evidence>
<keyword evidence="6" id="KW-1185">Reference proteome</keyword>
<evidence type="ECO:0000313" key="5">
    <source>
        <dbReference type="EMBL" id="OLP75462.1"/>
    </source>
</evidence>
<sequence>MKPRGKKFFTENFHEMACETAEHLLLLHAHGSSLLEDWTLEFAMSDKAGSSKMSGLPSGSSSAATHGVLPPRKWILVKGAFRGGTREMSSQAGQLSLSLRAMPRPAAAVFPSGPSVAGIAGAVGPDFPPEVPCKRGIRRLGTKIEQLWDKKEQVRIEKEDLEITVMCLKAEIQDASVMTKADFCHEYDNRKCERMGRGWSSAKNLDDGLFRVACALTVLCVAEAAKLKSLGTTVGQALQQSLSEQSTAAEYRLSEEDIQYVLSQAREAKRIRVKDPATGEEYDDVFVNETLDDEESGSNICQQEGESFTPSVAILQTAQRLAESEMGALLSAAVSAYVDLSEYFGQELFHMEAPVGSSEPVEEPHGEKLVQLSEEWSAQLNGALAARSRTPCANSPEFLLFCMKKTTCLLEHAVEQDPHLLTPGRMATYLEVAKEVQDHYEEFAIQAKLGLPHIPELCAEEEASLEFPGNALLQLKSESQAASDERLSRAVAVVTHTHRASMRTVQALSDHSKLHLLEASFFTRTWKKACELIGCRTTSFVDIMDASAGHTAELVEVKASWHAVRTHHLAFMQWRTAVWGAMNASSAFHENFSHFIYQPGRTKGAKRTDPIYKEAGDVMSTALALKRNDDNGENIKKSSWWCLSFRASATGAYGKKFPSPTAQWGVVTGFKLITGSTANLLKLLQGQSPVSSLSISVGLTIGFVPNMPGVGGVRAGVSVGGTVSISRTSNAFSISLGLGFSAATGHVHHVFCGGPPTIGPFACGGSVAAAFTIFCKEFNFLNGDNGAPIDDPCATNNKVYRQNHRRRRRHRYDMPGQGLTTEETAQHCRERCNQVSGCAHYTFWPHNGHCRMQDRDSRAEGARRRARSGPPTCCAVSGAKYVENHRRRRRNKEDMPGTRKRKVDAYEDCKNRCKSTSGCSHFTFWPSRNCRLTSRDASTRQVTGRRRPVASPRDCSA</sequence>
<dbReference type="GO" id="GO:0005576">
    <property type="term" value="C:extracellular region"/>
    <property type="evidence" value="ECO:0007669"/>
    <property type="project" value="InterPro"/>
</dbReference>
<feature type="domain" description="Apple" evidence="4">
    <location>
        <begin position="874"/>
        <end position="955"/>
    </location>
</feature>
<dbReference type="PROSITE" id="PS50948">
    <property type="entry name" value="PAN"/>
    <property type="match status" value="1"/>
</dbReference>
<dbReference type="InterPro" id="IPR003609">
    <property type="entry name" value="Pan_app"/>
</dbReference>
<dbReference type="EMBL" id="LSRX01002465">
    <property type="protein sequence ID" value="OLP75462.1"/>
    <property type="molecule type" value="Genomic_DNA"/>
</dbReference>
<dbReference type="Pfam" id="PF14295">
    <property type="entry name" value="PAN_4"/>
    <property type="match status" value="1"/>
</dbReference>
<evidence type="ECO:0000313" key="6">
    <source>
        <dbReference type="Proteomes" id="UP000186817"/>
    </source>
</evidence>
<dbReference type="AlphaFoldDB" id="A0A1Q9BXP7"/>
<dbReference type="Gene3D" id="3.50.4.10">
    <property type="entry name" value="Hepatocyte Growth Factor"/>
    <property type="match status" value="2"/>
</dbReference>
<dbReference type="SMART" id="SM00223">
    <property type="entry name" value="APPLE"/>
    <property type="match status" value="2"/>
</dbReference>
<dbReference type="SUPFAM" id="SSF57414">
    <property type="entry name" value="Hairpin loop containing domain-like"/>
    <property type="match status" value="1"/>
</dbReference>
<dbReference type="GO" id="GO:0006508">
    <property type="term" value="P:proteolysis"/>
    <property type="evidence" value="ECO:0007669"/>
    <property type="project" value="InterPro"/>
</dbReference>
<evidence type="ECO:0000259" key="4">
    <source>
        <dbReference type="PROSITE" id="PS50948"/>
    </source>
</evidence>
<gene>
    <name evidence="5" type="ORF">AK812_SmicGene44729</name>
</gene>
<dbReference type="OrthoDB" id="415474at2759"/>
<evidence type="ECO:0000256" key="1">
    <source>
        <dbReference type="ARBA" id="ARBA00022737"/>
    </source>
</evidence>
<evidence type="ECO:0000256" key="2">
    <source>
        <dbReference type="ARBA" id="ARBA00023157"/>
    </source>
</evidence>